<dbReference type="AlphaFoldDB" id="A0A1T2L927"/>
<feature type="signal peptide" evidence="1">
    <location>
        <begin position="1"/>
        <end position="28"/>
    </location>
</feature>
<dbReference type="EMBL" id="MPRL01000007">
    <property type="protein sequence ID" value="OOZ41618.1"/>
    <property type="molecule type" value="Genomic_DNA"/>
</dbReference>
<gene>
    <name evidence="2" type="ORF">BOW53_02755</name>
</gene>
<name>A0A1T2L927_9GAMM</name>
<reference evidence="2 3" key="1">
    <citation type="submission" date="2016-11" db="EMBL/GenBank/DDBJ databases">
        <title>Mixed transmission modes and dynamic genome evolution in an obligate animal-bacterial symbiosis.</title>
        <authorList>
            <person name="Russell S.L."/>
            <person name="Corbett-Detig R.B."/>
            <person name="Cavanaugh C.M."/>
        </authorList>
    </citation>
    <scope>NUCLEOTIDE SEQUENCE [LARGE SCALE GENOMIC DNA]</scope>
    <source>
        <strain evidence="2">Sveles-Q1</strain>
    </source>
</reference>
<evidence type="ECO:0000256" key="1">
    <source>
        <dbReference type="SAM" id="SignalP"/>
    </source>
</evidence>
<keyword evidence="1" id="KW-0732">Signal</keyword>
<evidence type="ECO:0000313" key="3">
    <source>
        <dbReference type="Proteomes" id="UP000191110"/>
    </source>
</evidence>
<dbReference type="Proteomes" id="UP000191110">
    <property type="component" value="Unassembled WGS sequence"/>
</dbReference>
<keyword evidence="3" id="KW-1185">Reference proteome</keyword>
<sequence>MKLKRALRAAPLTCIALAAWIAPITAEARELLSSFAYVGCNRVGSGVENLAPSTANVAQFLQTFEDIQALPVKPKHFFFAGDLVLGMKSDGGRLLPRSSMPGRSCTTAVISQLVE</sequence>
<accession>A0A1T2L927</accession>
<feature type="chain" id="PRO_5012301048" description="Calcineurin-like phosphoesterase domain-containing protein" evidence="1">
    <location>
        <begin position="29"/>
        <end position="115"/>
    </location>
</feature>
<proteinExistence type="predicted"/>
<evidence type="ECO:0000313" key="2">
    <source>
        <dbReference type="EMBL" id="OOZ41618.1"/>
    </source>
</evidence>
<organism evidence="2 3">
    <name type="scientific">Solemya pervernicosa gill symbiont</name>
    <dbReference type="NCBI Taxonomy" id="642797"/>
    <lineage>
        <taxon>Bacteria</taxon>
        <taxon>Pseudomonadati</taxon>
        <taxon>Pseudomonadota</taxon>
        <taxon>Gammaproteobacteria</taxon>
        <taxon>sulfur-oxidizing symbionts</taxon>
    </lineage>
</organism>
<dbReference type="RefSeq" id="WP_078482562.1">
    <property type="nucleotide sequence ID" value="NZ_MPRL01000007.1"/>
</dbReference>
<evidence type="ECO:0008006" key="4">
    <source>
        <dbReference type="Google" id="ProtNLM"/>
    </source>
</evidence>
<protein>
    <recommendedName>
        <fullName evidence="4">Calcineurin-like phosphoesterase domain-containing protein</fullName>
    </recommendedName>
</protein>
<comment type="caution">
    <text evidence="2">The sequence shown here is derived from an EMBL/GenBank/DDBJ whole genome shotgun (WGS) entry which is preliminary data.</text>
</comment>